<sequence>MTATTTLGFGIDIGGSGIKGAPVDLDKGQFADERVRFSTPEASTPDNVIEIVQQVLDAFEWRGPFGCTFPGIVRRGVIGSAANVDDAWIGVDLASVLTERTGHQVAIVNDADAAGLAESRFGAAAGTDGVVIVTTLGTGIGSAVIHDGALLPNTEFGHLVLPNGKEAEKWAAASVREEKELSWETWAERLQEYYAHLEFIFSPDLFVVGGGVSKKADNYLPLLELNTPIVPAGLRNDGGIIGAALLAAG</sequence>
<dbReference type="RefSeq" id="WP_163819394.1">
    <property type="nucleotide sequence ID" value="NZ_JAAGOB010000007.1"/>
</dbReference>
<name>A0A6N9YNU2_9ACTN</name>
<dbReference type="AlphaFoldDB" id="A0A6N9YNU2"/>
<dbReference type="SUPFAM" id="SSF53067">
    <property type="entry name" value="Actin-like ATPase domain"/>
    <property type="match status" value="1"/>
</dbReference>
<evidence type="ECO:0000256" key="1">
    <source>
        <dbReference type="ARBA" id="ARBA00006479"/>
    </source>
</evidence>
<accession>A0A6N9YNU2</accession>
<reference evidence="2 3" key="1">
    <citation type="submission" date="2020-02" db="EMBL/GenBank/DDBJ databases">
        <authorList>
            <person name="Li X.-J."/>
            <person name="Feng X.-M."/>
        </authorList>
    </citation>
    <scope>NUCLEOTIDE SEQUENCE [LARGE SCALE GENOMIC DNA]</scope>
    <source>
        <strain evidence="2 3">CGMCC 4.7225</strain>
    </source>
</reference>
<protein>
    <submittedName>
        <fullName evidence="2">ROK family protein</fullName>
    </submittedName>
</protein>
<evidence type="ECO:0000313" key="3">
    <source>
        <dbReference type="Proteomes" id="UP000469185"/>
    </source>
</evidence>
<dbReference type="PANTHER" id="PTHR18964">
    <property type="entry name" value="ROK (REPRESSOR, ORF, KINASE) FAMILY"/>
    <property type="match status" value="1"/>
</dbReference>
<comment type="similarity">
    <text evidence="1">Belongs to the ROK (NagC/XylR) family.</text>
</comment>
<dbReference type="PANTHER" id="PTHR18964:SF146">
    <property type="entry name" value="POLYPHOSPHATE GLUCOKINASE"/>
    <property type="match status" value="1"/>
</dbReference>
<dbReference type="Gene3D" id="3.30.420.40">
    <property type="match status" value="2"/>
</dbReference>
<dbReference type="Proteomes" id="UP000469185">
    <property type="component" value="Unassembled WGS sequence"/>
</dbReference>
<proteinExistence type="inferred from homology"/>
<gene>
    <name evidence="2" type="ORF">G1H11_15010</name>
</gene>
<evidence type="ECO:0000313" key="2">
    <source>
        <dbReference type="EMBL" id="NED96617.1"/>
    </source>
</evidence>
<dbReference type="InterPro" id="IPR043129">
    <property type="entry name" value="ATPase_NBD"/>
</dbReference>
<dbReference type="Pfam" id="PF00480">
    <property type="entry name" value="ROK"/>
    <property type="match status" value="1"/>
</dbReference>
<dbReference type="InterPro" id="IPR000600">
    <property type="entry name" value="ROK"/>
</dbReference>
<organism evidence="2 3">
    <name type="scientific">Phytoactinopolyspora alkaliphila</name>
    <dbReference type="NCBI Taxonomy" id="1783498"/>
    <lineage>
        <taxon>Bacteria</taxon>
        <taxon>Bacillati</taxon>
        <taxon>Actinomycetota</taxon>
        <taxon>Actinomycetes</taxon>
        <taxon>Jiangellales</taxon>
        <taxon>Jiangellaceae</taxon>
        <taxon>Phytoactinopolyspora</taxon>
    </lineage>
</organism>
<dbReference type="NCBIfam" id="NF045942">
    <property type="entry name" value="PolPhglucPhase"/>
    <property type="match status" value="1"/>
</dbReference>
<dbReference type="CDD" id="cd24058">
    <property type="entry name" value="ASKHA_NBD_ROK_PPGK"/>
    <property type="match status" value="1"/>
</dbReference>
<comment type="caution">
    <text evidence="2">The sequence shown here is derived from an EMBL/GenBank/DDBJ whole genome shotgun (WGS) entry which is preliminary data.</text>
</comment>
<keyword evidence="3" id="KW-1185">Reference proteome</keyword>
<dbReference type="EMBL" id="JAAGOB010000007">
    <property type="protein sequence ID" value="NED96617.1"/>
    <property type="molecule type" value="Genomic_DNA"/>
</dbReference>